<dbReference type="PANTHER" id="PTHR12526">
    <property type="entry name" value="GLYCOSYLTRANSFERASE"/>
    <property type="match status" value="1"/>
</dbReference>
<reference evidence="4 5" key="1">
    <citation type="journal article" date="2015" name="ISME J.">
        <title>Genomic and phenotypic differentiation among Methanosarcina mazei populations from Columbia River sediment.</title>
        <authorList>
            <person name="Youngblut N.D."/>
            <person name="Wirth J.S."/>
            <person name="Henriksen J.R."/>
            <person name="Smith M."/>
            <person name="Simon H."/>
            <person name="Metcalf W.W."/>
            <person name="Whitaker R.J."/>
        </authorList>
    </citation>
    <scope>NUCLEOTIDE SEQUENCE [LARGE SCALE GENOMIC DNA]</scope>
    <source>
        <strain evidence="2 4">2.F.T.0.2</strain>
        <strain evidence="3 5">3.H.A.2.4</strain>
    </source>
</reference>
<protein>
    <recommendedName>
        <fullName evidence="1">Glycosyl transferase family 1 domain-containing protein</fullName>
    </recommendedName>
</protein>
<comment type="caution">
    <text evidence="2">The sequence shown here is derived from an EMBL/GenBank/DDBJ whole genome shotgun (WGS) entry which is preliminary data.</text>
</comment>
<name>A0A0F8DI35_METMZ</name>
<dbReference type="Proteomes" id="UP000034817">
    <property type="component" value="Unassembled WGS sequence"/>
</dbReference>
<feature type="domain" description="Glycosyl transferase family 1" evidence="1">
    <location>
        <begin position="178"/>
        <end position="346"/>
    </location>
</feature>
<evidence type="ECO:0000313" key="3">
    <source>
        <dbReference type="EMBL" id="KKG81097.1"/>
    </source>
</evidence>
<dbReference type="EMBL" id="JJPP01000050">
    <property type="protein sequence ID" value="KKG81097.1"/>
    <property type="molecule type" value="Genomic_DNA"/>
</dbReference>
<dbReference type="Proteomes" id="UP000034597">
    <property type="component" value="Unassembled WGS sequence"/>
</dbReference>
<dbReference type="Pfam" id="PF00534">
    <property type="entry name" value="Glycos_transf_1"/>
    <property type="match status" value="1"/>
</dbReference>
<dbReference type="InterPro" id="IPR001296">
    <property type="entry name" value="Glyco_trans_1"/>
</dbReference>
<gene>
    <name evidence="2" type="ORF">DU40_14730</name>
    <name evidence="3" type="ORF">DU55_09965</name>
</gene>
<organism evidence="2 4">
    <name type="scientific">Methanosarcina mazei</name>
    <name type="common">Methanosarcina frisia</name>
    <dbReference type="NCBI Taxonomy" id="2209"/>
    <lineage>
        <taxon>Archaea</taxon>
        <taxon>Methanobacteriati</taxon>
        <taxon>Methanobacteriota</taxon>
        <taxon>Stenosarchaea group</taxon>
        <taxon>Methanomicrobia</taxon>
        <taxon>Methanosarcinales</taxon>
        <taxon>Methanosarcinaceae</taxon>
        <taxon>Methanosarcina</taxon>
    </lineage>
</organism>
<dbReference type="PATRIC" id="fig|2209.60.peg.3177"/>
<dbReference type="Gene3D" id="3.40.50.2000">
    <property type="entry name" value="Glycogen Phosphorylase B"/>
    <property type="match status" value="2"/>
</dbReference>
<dbReference type="RefSeq" id="WP_048045724.1">
    <property type="nucleotide sequence ID" value="NZ_JJOT01000062.1"/>
</dbReference>
<evidence type="ECO:0000313" key="5">
    <source>
        <dbReference type="Proteomes" id="UP000034817"/>
    </source>
</evidence>
<dbReference type="AlphaFoldDB" id="A0A0F8DI35"/>
<evidence type="ECO:0000313" key="4">
    <source>
        <dbReference type="Proteomes" id="UP000034597"/>
    </source>
</evidence>
<proteinExistence type="predicted"/>
<accession>A0A0F8DI35</accession>
<dbReference type="CDD" id="cd03801">
    <property type="entry name" value="GT4_PimA-like"/>
    <property type="match status" value="1"/>
</dbReference>
<evidence type="ECO:0000313" key="2">
    <source>
        <dbReference type="EMBL" id="KKG02323.1"/>
    </source>
</evidence>
<evidence type="ECO:0000259" key="1">
    <source>
        <dbReference type="Pfam" id="PF00534"/>
    </source>
</evidence>
<dbReference type="SUPFAM" id="SSF53756">
    <property type="entry name" value="UDP-Glycosyltransferase/glycogen phosphorylase"/>
    <property type="match status" value="1"/>
</dbReference>
<dbReference type="GO" id="GO:0016757">
    <property type="term" value="F:glycosyltransferase activity"/>
    <property type="evidence" value="ECO:0007669"/>
    <property type="project" value="InterPro"/>
</dbReference>
<dbReference type="EMBL" id="JJOT01000062">
    <property type="protein sequence ID" value="KKG02323.1"/>
    <property type="molecule type" value="Genomic_DNA"/>
</dbReference>
<sequence length="373" mass="43362">MKIIVVHPAHMDYRQEVFESLNKKYDTTFIFTKQGRGQEGVREEQATIPPEWKSKVLKSDLLIGRKDIGMYLRLIKELLSGKYDLVLTSTSWYICWLIARIRGKKFVFMTEFWYWQDSSLMRKILNRFTKIIVKNSDSVFAMGTNAYLSCIKSGIKEERVFMHPQCAVDYSKLSTFNLRARYNLEDEKVILFLGRIVKVKGLDYLIESFLRLEHEEKNAFLIIAGDGPDRIKYEILAKELGIKNFLFTGRVSKKEISSYYIACDLFILPSIFYKQSYEPWGLVINEAMAFSKPIVATNAVGASADMIENDCNGYIVEEKNVEELYKSMKKILSNEESMKSMGIKSREIFENKNNYSNFCKILNQSIEYAIKLP</sequence>